<dbReference type="PRINTS" id="PR00154">
    <property type="entry name" value="AMPBINDING"/>
</dbReference>
<dbReference type="InterPro" id="IPR020459">
    <property type="entry name" value="AMP-binding"/>
</dbReference>
<dbReference type="AlphaFoldDB" id="A0A4R5M992"/>
<dbReference type="GO" id="GO:0016020">
    <property type="term" value="C:membrane"/>
    <property type="evidence" value="ECO:0007669"/>
    <property type="project" value="TreeGrafter"/>
</dbReference>
<dbReference type="Proteomes" id="UP000295722">
    <property type="component" value="Unassembled WGS sequence"/>
</dbReference>
<dbReference type="SUPFAM" id="SSF56801">
    <property type="entry name" value="Acetyl-CoA synthetase-like"/>
    <property type="match status" value="1"/>
</dbReference>
<feature type="domain" description="AMP-dependent synthetase/ligase" evidence="3">
    <location>
        <begin position="16"/>
        <end position="276"/>
    </location>
</feature>
<evidence type="ECO:0000313" key="5">
    <source>
        <dbReference type="Proteomes" id="UP000295722"/>
    </source>
</evidence>
<organism evidence="4 5">
    <name type="scientific">Paraburkholderia silviterrae</name>
    <dbReference type="NCBI Taxonomy" id="2528715"/>
    <lineage>
        <taxon>Bacteria</taxon>
        <taxon>Pseudomonadati</taxon>
        <taxon>Pseudomonadota</taxon>
        <taxon>Betaproteobacteria</taxon>
        <taxon>Burkholderiales</taxon>
        <taxon>Burkholderiaceae</taxon>
        <taxon>Paraburkholderia</taxon>
    </lineage>
</organism>
<dbReference type="Pfam" id="PF00501">
    <property type="entry name" value="AMP-binding"/>
    <property type="match status" value="1"/>
</dbReference>
<proteinExistence type="predicted"/>
<dbReference type="InterPro" id="IPR020845">
    <property type="entry name" value="AMP-binding_CS"/>
</dbReference>
<dbReference type="PANTHER" id="PTHR43272:SF33">
    <property type="entry name" value="AMP-BINDING DOMAIN-CONTAINING PROTEIN-RELATED"/>
    <property type="match status" value="1"/>
</dbReference>
<gene>
    <name evidence="4" type="ORF">EYW47_14465</name>
</gene>
<dbReference type="InterPro" id="IPR042099">
    <property type="entry name" value="ANL_N_sf"/>
</dbReference>
<sequence>MSGTDSGTLIHRFLHWERTQPDAVYLPEPTPDGRVVNHTWKEVGDEARRMAAWLRSLQLPPRSAISIVGKNGAHWITADLAIWLAGHVSVPIYPTISADTAKYVFEHCDVRVVFVGKLDGKTDGWSEISKVLPPHARLVGLPMSPPVLRALPWSDIVADVAPLQDVYLPSPNDLATIIYTSGSTGQPKGVMHSFGTIFAYATQSGIFCGFTPEDRVLSYLPLAHTAERSFVEANSLRHGFRVFFNDSLATFAQDLQRARPTVFISMPRLWTKFYQSVCAKLPEDQQALLHTSAPRPVRSSRKF</sequence>
<evidence type="ECO:0000256" key="1">
    <source>
        <dbReference type="ARBA" id="ARBA00022741"/>
    </source>
</evidence>
<keyword evidence="5" id="KW-1185">Reference proteome</keyword>
<dbReference type="PROSITE" id="PS00455">
    <property type="entry name" value="AMP_BINDING"/>
    <property type="match status" value="1"/>
</dbReference>
<dbReference type="Gene3D" id="3.40.50.12780">
    <property type="entry name" value="N-terminal domain of ligase-like"/>
    <property type="match status" value="1"/>
</dbReference>
<accession>A0A4R5M992</accession>
<keyword evidence="2" id="KW-0067">ATP-binding</keyword>
<evidence type="ECO:0000256" key="2">
    <source>
        <dbReference type="ARBA" id="ARBA00022840"/>
    </source>
</evidence>
<dbReference type="GO" id="GO:0005524">
    <property type="term" value="F:ATP binding"/>
    <property type="evidence" value="ECO:0007669"/>
    <property type="project" value="UniProtKB-KW"/>
</dbReference>
<dbReference type="OrthoDB" id="9766486at2"/>
<evidence type="ECO:0000259" key="3">
    <source>
        <dbReference type="Pfam" id="PF00501"/>
    </source>
</evidence>
<name>A0A4R5M992_9BURK</name>
<dbReference type="RefSeq" id="WP_133195513.1">
    <property type="nucleotide sequence ID" value="NZ_JBHUCW010000009.1"/>
</dbReference>
<protein>
    <recommendedName>
        <fullName evidence="3">AMP-dependent synthetase/ligase domain-containing protein</fullName>
    </recommendedName>
</protein>
<evidence type="ECO:0000313" key="4">
    <source>
        <dbReference type="EMBL" id="TDG23143.1"/>
    </source>
</evidence>
<dbReference type="InterPro" id="IPR000873">
    <property type="entry name" value="AMP-dep_synth/lig_dom"/>
</dbReference>
<keyword evidence="1" id="KW-0547">Nucleotide-binding</keyword>
<comment type="caution">
    <text evidence="4">The sequence shown here is derived from an EMBL/GenBank/DDBJ whole genome shotgun (WGS) entry which is preliminary data.</text>
</comment>
<dbReference type="EMBL" id="SMRP01000006">
    <property type="protein sequence ID" value="TDG23143.1"/>
    <property type="molecule type" value="Genomic_DNA"/>
</dbReference>
<dbReference type="PANTHER" id="PTHR43272">
    <property type="entry name" value="LONG-CHAIN-FATTY-ACID--COA LIGASE"/>
    <property type="match status" value="1"/>
</dbReference>
<dbReference type="GO" id="GO:0004467">
    <property type="term" value="F:long-chain fatty acid-CoA ligase activity"/>
    <property type="evidence" value="ECO:0007669"/>
    <property type="project" value="TreeGrafter"/>
</dbReference>
<reference evidence="4 5" key="1">
    <citation type="submission" date="2019-03" db="EMBL/GenBank/DDBJ databases">
        <title>Paraburkholderia sp. 4M-K11, isolated from subtropical forest soil.</title>
        <authorList>
            <person name="Gao Z.-H."/>
            <person name="Qiu L.-H."/>
        </authorList>
    </citation>
    <scope>NUCLEOTIDE SEQUENCE [LARGE SCALE GENOMIC DNA]</scope>
    <source>
        <strain evidence="4 5">4M-K11</strain>
    </source>
</reference>